<dbReference type="STRING" id="1802538.A2382_03060"/>
<dbReference type="Proteomes" id="UP000178999">
    <property type="component" value="Unassembled WGS sequence"/>
</dbReference>
<evidence type="ECO:0000256" key="1">
    <source>
        <dbReference type="SAM" id="Phobius"/>
    </source>
</evidence>
<dbReference type="EMBL" id="MGHY01000016">
    <property type="protein sequence ID" value="OGM79429.1"/>
    <property type="molecule type" value="Genomic_DNA"/>
</dbReference>
<accession>A0A1F8CUB6</accession>
<evidence type="ECO:0000313" key="2">
    <source>
        <dbReference type="EMBL" id="OGM79429.1"/>
    </source>
</evidence>
<gene>
    <name evidence="2" type="ORF">A2382_03060</name>
</gene>
<keyword evidence="1" id="KW-0812">Transmembrane</keyword>
<reference evidence="2 3" key="1">
    <citation type="journal article" date="2016" name="Nat. Commun.">
        <title>Thousands of microbial genomes shed light on interconnected biogeochemical processes in an aquifer system.</title>
        <authorList>
            <person name="Anantharaman K."/>
            <person name="Brown C.T."/>
            <person name="Hug L.A."/>
            <person name="Sharon I."/>
            <person name="Castelle C.J."/>
            <person name="Probst A.J."/>
            <person name="Thomas B.C."/>
            <person name="Singh A."/>
            <person name="Wilkins M.J."/>
            <person name="Karaoz U."/>
            <person name="Brodie E.L."/>
            <person name="Williams K.H."/>
            <person name="Hubbard S.S."/>
            <person name="Banfield J.F."/>
        </authorList>
    </citation>
    <scope>NUCLEOTIDE SEQUENCE [LARGE SCALE GENOMIC DNA]</scope>
</reference>
<keyword evidence="1" id="KW-1133">Transmembrane helix</keyword>
<dbReference type="AlphaFoldDB" id="A0A1F8CUB6"/>
<organism evidence="2 3">
    <name type="scientific">Candidatus Woesebacteria bacterium RIFOXYB1_FULL_38_16</name>
    <dbReference type="NCBI Taxonomy" id="1802538"/>
    <lineage>
        <taxon>Bacteria</taxon>
        <taxon>Candidatus Woeseibacteriota</taxon>
    </lineage>
</organism>
<feature type="transmembrane region" description="Helical" evidence="1">
    <location>
        <begin position="30"/>
        <end position="50"/>
    </location>
</feature>
<name>A0A1F8CUB6_9BACT</name>
<evidence type="ECO:0000313" key="3">
    <source>
        <dbReference type="Proteomes" id="UP000178999"/>
    </source>
</evidence>
<sequence>MAKKFNLLPKESDNNEEIALSLSILNKINLFSLSFIFIFLIISATLYYYLNQESKNAISQTSELKQKINELQSAEQGLILSKDRIAKIKLVLDNRAVENIFEKQSTIVNNLPDGITFRQTKIDLTTSTIELDATNSKSLLTLFSRLLDNTNYRELIMNKLYFNPFLGYSISLVIN</sequence>
<proteinExistence type="predicted"/>
<protein>
    <submittedName>
        <fullName evidence="2">Uncharacterized protein</fullName>
    </submittedName>
</protein>
<comment type="caution">
    <text evidence="2">The sequence shown here is derived from an EMBL/GenBank/DDBJ whole genome shotgun (WGS) entry which is preliminary data.</text>
</comment>
<keyword evidence="1" id="KW-0472">Membrane</keyword>